<dbReference type="PANTHER" id="PTHR43489:SF13">
    <property type="entry name" value="HYDROXYPYRUVATE ISOMERASE"/>
    <property type="match status" value="1"/>
</dbReference>
<evidence type="ECO:0000256" key="2">
    <source>
        <dbReference type="PIRNR" id="PIRNR006241"/>
    </source>
</evidence>
<feature type="domain" description="Xylose isomerase-like TIM barrel" evidence="4">
    <location>
        <begin position="21"/>
        <end position="275"/>
    </location>
</feature>
<reference evidence="5" key="1">
    <citation type="submission" date="2020-09" db="EMBL/GenBank/DDBJ databases">
        <title>Genome seq and assembly of Limnohabitants sp.</title>
        <authorList>
            <person name="Chhetri G."/>
        </authorList>
    </citation>
    <scope>NUCLEOTIDE SEQUENCE</scope>
    <source>
        <strain evidence="5">JUR4</strain>
    </source>
</reference>
<dbReference type="AlphaFoldDB" id="A0A927ILK6"/>
<organism evidence="5 6">
    <name type="scientific">Limnohabitans radicicola</name>
    <dbReference type="NCBI Taxonomy" id="2771427"/>
    <lineage>
        <taxon>Bacteria</taxon>
        <taxon>Pseudomonadati</taxon>
        <taxon>Pseudomonadota</taxon>
        <taxon>Betaproteobacteria</taxon>
        <taxon>Burkholderiales</taxon>
        <taxon>Comamonadaceae</taxon>
        <taxon>Limnohabitans</taxon>
    </lineage>
</organism>
<feature type="active site" description="Proton donor/acceptor" evidence="3">
    <location>
        <position position="152"/>
    </location>
</feature>
<dbReference type="PANTHER" id="PTHR43489">
    <property type="entry name" value="ISOMERASE"/>
    <property type="match status" value="1"/>
</dbReference>
<proteinExistence type="inferred from homology"/>
<sequence length="277" mass="29859">MPRFAANLSMMYPDLPFLDRFDAAAKDGFKAVEYLFPYAFAKADIAARLKANGLQQVLFNTPPGGSDVAGFDAAWAAGQRGSASVPGREAEFRAGFAQALDWAEVLACPRIHAMVGLRAEGASADIADATLIGNLQWAAAEAAKAGRDVLVEPINTRSIPGFHLNRQDHAHRIVQAVGAANVKVQMDLFHCQIVEGDLSAKIAQYLPTGRVGHIQIADVPARHEPGTGEINWAHIFQTIDQVSAECGWDGWIGCEYNPLDTTAGGTSRGLAWMQKYR</sequence>
<dbReference type="Proteomes" id="UP000647424">
    <property type="component" value="Unassembled WGS sequence"/>
</dbReference>
<dbReference type="InterPro" id="IPR026040">
    <property type="entry name" value="HyI-like"/>
</dbReference>
<dbReference type="PIRSF" id="PIRSF006241">
    <property type="entry name" value="HyI"/>
    <property type="match status" value="1"/>
</dbReference>
<dbReference type="Gene3D" id="3.20.20.150">
    <property type="entry name" value="Divalent-metal-dependent TIM barrel enzymes"/>
    <property type="match status" value="1"/>
</dbReference>
<keyword evidence="1 2" id="KW-0413">Isomerase</keyword>
<protein>
    <submittedName>
        <fullName evidence="5">Hydroxypyruvate isomerase family protein</fullName>
    </submittedName>
</protein>
<dbReference type="InterPro" id="IPR050417">
    <property type="entry name" value="Sugar_Epim/Isomerase"/>
</dbReference>
<name>A0A927ILK6_9BURK</name>
<feature type="active site" description="Proton donor/acceptor" evidence="3">
    <location>
        <position position="255"/>
    </location>
</feature>
<dbReference type="RefSeq" id="WP_191818663.1">
    <property type="nucleotide sequence ID" value="NZ_JACYFT010000001.1"/>
</dbReference>
<dbReference type="SUPFAM" id="SSF51658">
    <property type="entry name" value="Xylose isomerase-like"/>
    <property type="match status" value="1"/>
</dbReference>
<dbReference type="Pfam" id="PF01261">
    <property type="entry name" value="AP_endonuc_2"/>
    <property type="match status" value="1"/>
</dbReference>
<evidence type="ECO:0000313" key="5">
    <source>
        <dbReference type="EMBL" id="MBD8050256.1"/>
    </source>
</evidence>
<evidence type="ECO:0000256" key="1">
    <source>
        <dbReference type="ARBA" id="ARBA00023235"/>
    </source>
</evidence>
<accession>A0A927ILK6</accession>
<comment type="similarity">
    <text evidence="2">Belongs to the hyi family.</text>
</comment>
<dbReference type="EMBL" id="JACYFT010000001">
    <property type="protein sequence ID" value="MBD8050256.1"/>
    <property type="molecule type" value="Genomic_DNA"/>
</dbReference>
<evidence type="ECO:0000256" key="3">
    <source>
        <dbReference type="PIRSR" id="PIRSR006241-50"/>
    </source>
</evidence>
<evidence type="ECO:0000313" key="6">
    <source>
        <dbReference type="Proteomes" id="UP000647424"/>
    </source>
</evidence>
<dbReference type="GO" id="GO:0008903">
    <property type="term" value="F:hydroxypyruvate isomerase activity"/>
    <property type="evidence" value="ECO:0007669"/>
    <property type="project" value="TreeGrafter"/>
</dbReference>
<dbReference type="InterPro" id="IPR013022">
    <property type="entry name" value="Xyl_isomerase-like_TIM-brl"/>
</dbReference>
<keyword evidence="6" id="KW-1185">Reference proteome</keyword>
<comment type="caution">
    <text evidence="5">The sequence shown here is derived from an EMBL/GenBank/DDBJ whole genome shotgun (WGS) entry which is preliminary data.</text>
</comment>
<dbReference type="FunFam" id="3.20.20.150:FF:000007">
    <property type="entry name" value="Hydroxypyruvate isomerase"/>
    <property type="match status" value="1"/>
</dbReference>
<dbReference type="GO" id="GO:0046487">
    <property type="term" value="P:glyoxylate metabolic process"/>
    <property type="evidence" value="ECO:0007669"/>
    <property type="project" value="TreeGrafter"/>
</dbReference>
<gene>
    <name evidence="5" type="ORF">IC609_06845</name>
</gene>
<dbReference type="NCBIfam" id="NF043033">
    <property type="entry name" value="OxoTetrIsom"/>
    <property type="match status" value="1"/>
</dbReference>
<dbReference type="InterPro" id="IPR053398">
    <property type="entry name" value="HPT_OtnI_isomerases"/>
</dbReference>
<dbReference type="InterPro" id="IPR036237">
    <property type="entry name" value="Xyl_isomerase-like_sf"/>
</dbReference>
<evidence type="ECO:0000259" key="4">
    <source>
        <dbReference type="Pfam" id="PF01261"/>
    </source>
</evidence>